<dbReference type="OrthoDB" id="408631at2759"/>
<evidence type="ECO:0000313" key="3">
    <source>
        <dbReference type="EMBL" id="KAJ5114708.1"/>
    </source>
</evidence>
<comment type="caution">
    <text evidence="3">The sequence shown here is derived from an EMBL/GenBank/DDBJ whole genome shotgun (WGS) entry which is preliminary data.</text>
</comment>
<dbReference type="EMBL" id="JAPMSZ010000001">
    <property type="protein sequence ID" value="KAJ5114708.1"/>
    <property type="molecule type" value="Genomic_DNA"/>
</dbReference>
<reference evidence="3" key="2">
    <citation type="journal article" date="2023" name="IMA Fungus">
        <title>Comparative genomic study of the Penicillium genus elucidates a diverse pangenome and 15 lateral gene transfer events.</title>
        <authorList>
            <person name="Petersen C."/>
            <person name="Sorensen T."/>
            <person name="Nielsen M.R."/>
            <person name="Sondergaard T.E."/>
            <person name="Sorensen J.L."/>
            <person name="Fitzpatrick D.A."/>
            <person name="Frisvad J.C."/>
            <person name="Nielsen K.L."/>
        </authorList>
    </citation>
    <scope>NUCLEOTIDE SEQUENCE</scope>
    <source>
        <strain evidence="3">IBT 34128</strain>
    </source>
</reference>
<keyword evidence="4" id="KW-1185">Reference proteome</keyword>
<proteinExistence type="predicted"/>
<feature type="region of interest" description="Disordered" evidence="2">
    <location>
        <begin position="97"/>
        <end position="195"/>
    </location>
</feature>
<gene>
    <name evidence="3" type="ORF">NUU61_000467</name>
</gene>
<name>A0A9W9GA58_9EURO</name>
<dbReference type="PANTHER" id="PTHR31996:SF2">
    <property type="entry name" value="COILED-COIL DOMAIN-CONTAINING PROTEIN 115"/>
    <property type="match status" value="1"/>
</dbReference>
<feature type="compositionally biased region" description="Basic and acidic residues" evidence="2">
    <location>
        <begin position="160"/>
        <end position="182"/>
    </location>
</feature>
<feature type="compositionally biased region" description="Basic and acidic residues" evidence="2">
    <location>
        <begin position="127"/>
        <end position="147"/>
    </location>
</feature>
<dbReference type="GeneID" id="81390219"/>
<dbReference type="Proteomes" id="UP001141434">
    <property type="component" value="Unassembled WGS sequence"/>
</dbReference>
<evidence type="ECO:0000313" key="4">
    <source>
        <dbReference type="Proteomes" id="UP001141434"/>
    </source>
</evidence>
<dbReference type="RefSeq" id="XP_056515901.1">
    <property type="nucleotide sequence ID" value="XM_056651051.1"/>
</dbReference>
<feature type="compositionally biased region" description="Polar residues" evidence="2">
    <location>
        <begin position="106"/>
        <end position="122"/>
    </location>
</feature>
<feature type="region of interest" description="Disordered" evidence="2">
    <location>
        <begin position="1"/>
        <end position="28"/>
    </location>
</feature>
<sequence>MSQVPTPPASRPASESPDTDVKPVEPWPSDVLQSLDTLLEQYLHLLDKQQKLHSGLSKQLSSGFLALAHANYTCPPGRRYGPDYYDERMKATRKISIQTEDGPEAGSSNDPQHSTERIGTNGSKHKFAVEYKPTREPEEPSDEKDQTDQPNFDEQPQAEKSQESAEDEKKDSTCSGSSKKDTSSPSKFQSARKKFRSDNPIHWYGILVPPSLRNAQKSFTEGIEGQVPELAETIVEMRALEQQITELRAKLGS</sequence>
<feature type="compositionally biased region" description="Pro residues" evidence="2">
    <location>
        <begin position="1"/>
        <end position="10"/>
    </location>
</feature>
<dbReference type="InterPro" id="IPR040357">
    <property type="entry name" value="Vma22/CCDC115"/>
</dbReference>
<organism evidence="3 4">
    <name type="scientific">Penicillium alfredii</name>
    <dbReference type="NCBI Taxonomy" id="1506179"/>
    <lineage>
        <taxon>Eukaryota</taxon>
        <taxon>Fungi</taxon>
        <taxon>Dikarya</taxon>
        <taxon>Ascomycota</taxon>
        <taxon>Pezizomycotina</taxon>
        <taxon>Eurotiomycetes</taxon>
        <taxon>Eurotiomycetidae</taxon>
        <taxon>Eurotiales</taxon>
        <taxon>Aspergillaceae</taxon>
        <taxon>Penicillium</taxon>
    </lineage>
</organism>
<dbReference type="GO" id="GO:0070072">
    <property type="term" value="P:vacuolar proton-transporting V-type ATPase complex assembly"/>
    <property type="evidence" value="ECO:0007669"/>
    <property type="project" value="InterPro"/>
</dbReference>
<reference evidence="3" key="1">
    <citation type="submission" date="2022-11" db="EMBL/GenBank/DDBJ databases">
        <authorList>
            <person name="Petersen C."/>
        </authorList>
    </citation>
    <scope>NUCLEOTIDE SEQUENCE</scope>
    <source>
        <strain evidence="3">IBT 34128</strain>
    </source>
</reference>
<dbReference type="Pfam" id="PF21730">
    <property type="entry name" value="Vma22_CCDC115"/>
    <property type="match status" value="1"/>
</dbReference>
<dbReference type="GO" id="GO:0051082">
    <property type="term" value="F:unfolded protein binding"/>
    <property type="evidence" value="ECO:0007669"/>
    <property type="project" value="TreeGrafter"/>
</dbReference>
<protein>
    <recommendedName>
        <fullName evidence="1">Vacuolar ATPase assembly protein VMA22</fullName>
    </recommendedName>
</protein>
<evidence type="ECO:0000256" key="2">
    <source>
        <dbReference type="SAM" id="MobiDB-lite"/>
    </source>
</evidence>
<dbReference type="PANTHER" id="PTHR31996">
    <property type="entry name" value="COILED-COIL DOMAIN-CONTAINING PROTEIN 115"/>
    <property type="match status" value="1"/>
</dbReference>
<dbReference type="AlphaFoldDB" id="A0A9W9GA58"/>
<accession>A0A9W9GA58</accession>
<dbReference type="GO" id="GO:1990871">
    <property type="term" value="C:Vma12-Vma22 assembly complex"/>
    <property type="evidence" value="ECO:0007669"/>
    <property type="project" value="TreeGrafter"/>
</dbReference>
<evidence type="ECO:0000256" key="1">
    <source>
        <dbReference type="ARBA" id="ARBA00093634"/>
    </source>
</evidence>